<dbReference type="InterPro" id="IPR045760">
    <property type="entry name" value="DAP_DH_C"/>
</dbReference>
<dbReference type="InterPro" id="IPR036291">
    <property type="entry name" value="NAD(P)-bd_dom_sf"/>
</dbReference>
<evidence type="ECO:0000313" key="2">
    <source>
        <dbReference type="EMBL" id="MEB3071479.1"/>
    </source>
</evidence>
<protein>
    <recommendedName>
        <fullName evidence="1">2,4-diaminopentanoate dehydrogenase C-terminal domain-containing protein</fullName>
    </recommendedName>
</protein>
<dbReference type="Proteomes" id="UP001299283">
    <property type="component" value="Unassembled WGS sequence"/>
</dbReference>
<comment type="caution">
    <text evidence="2">The sequence shown here is derived from an EMBL/GenBank/DDBJ whole genome shotgun (WGS) entry which is preliminary data.</text>
</comment>
<name>A0ABU5Z5H7_9MYCO</name>
<evidence type="ECO:0000259" key="1">
    <source>
        <dbReference type="Pfam" id="PF19328"/>
    </source>
</evidence>
<proteinExistence type="predicted"/>
<dbReference type="RefSeq" id="WP_329779684.1">
    <property type="nucleotide sequence ID" value="NZ_JAYJJQ010000027.1"/>
</dbReference>
<sequence length="341" mass="37227">MTRPESAAAPRVILYGVGRYGQEFVRLAVAHGIEIVAAVNRAGSKVGRDLGDLCGLTEPLGVTVADCDTFDYRSVDADIGVVFIADRLADNWPAHQRLLSADLNVICHGTESYYPWASDPVSAGKVDELARAHKVTFTGTGIWDMSRIWSGILLAGQCVSFESLHHQTVTQINYPSPRIAEYAGLDLTPQEFEEKFRAQRHSLAGMYKTIPEHVLAALGYTVTEVTEVLEPVVFDDPIYSQVLQRDTEAGRTVGLRFRIAVRTAEAVSATADIELRYLRPGETEHMIWDVTGTPGSRMVIERRDSVAASVAAVVNRIPDVISAPAGIQLVSQLGPMRPGKK</sequence>
<organism evidence="2 3">
    <name type="scientific">[Mycobacterium] vasticus</name>
    <dbReference type="NCBI Taxonomy" id="2875777"/>
    <lineage>
        <taxon>Bacteria</taxon>
        <taxon>Bacillati</taxon>
        <taxon>Actinomycetota</taxon>
        <taxon>Actinomycetes</taxon>
        <taxon>Mycobacteriales</taxon>
        <taxon>Mycobacteriaceae</taxon>
        <taxon>Mycolicibacter</taxon>
    </lineage>
</organism>
<evidence type="ECO:0000313" key="3">
    <source>
        <dbReference type="Proteomes" id="UP001299283"/>
    </source>
</evidence>
<gene>
    <name evidence="2" type="ORF">K5L39_20075</name>
</gene>
<accession>A0ABU5Z5H7</accession>
<dbReference type="CDD" id="cd24146">
    <property type="entry name" value="nat-AmDH_N_like"/>
    <property type="match status" value="1"/>
</dbReference>
<dbReference type="SUPFAM" id="SSF51735">
    <property type="entry name" value="NAD(P)-binding Rossmann-fold domains"/>
    <property type="match status" value="1"/>
</dbReference>
<dbReference type="Pfam" id="PF19328">
    <property type="entry name" value="DAP_DH_C"/>
    <property type="match status" value="1"/>
</dbReference>
<reference evidence="2 3" key="1">
    <citation type="submission" date="2023-12" db="EMBL/GenBank/DDBJ databases">
        <title>Description of new species of Mycobacterium terrae complex isolated from sewage at the Sao Paulo Zoological Park Foundation in Brazil.</title>
        <authorList>
            <person name="Romagnoli C.L."/>
            <person name="Conceicao E.C."/>
            <person name="Machado E."/>
            <person name="Barreto L.B.P.F."/>
            <person name="Sharma A."/>
            <person name="Silva N.M."/>
            <person name="Marques L.E."/>
            <person name="Juliana M.A."/>
            <person name="Lourenco M.C.S."/>
            <person name="Digiampietri L.A."/>
            <person name="Suffys P.N."/>
            <person name="Viana-Niero C."/>
        </authorList>
    </citation>
    <scope>NUCLEOTIDE SEQUENCE [LARGE SCALE GENOMIC DNA]</scope>
    <source>
        <strain evidence="2 3">MYC017</strain>
    </source>
</reference>
<dbReference type="EMBL" id="JAYJJQ010000027">
    <property type="protein sequence ID" value="MEB3071479.1"/>
    <property type="molecule type" value="Genomic_DNA"/>
</dbReference>
<keyword evidence="3" id="KW-1185">Reference proteome</keyword>
<feature type="domain" description="2,4-diaminopentanoate dehydrogenase C-terminal" evidence="1">
    <location>
        <begin position="152"/>
        <end position="333"/>
    </location>
</feature>